<feature type="transmembrane region" description="Helical" evidence="10">
    <location>
        <begin position="156"/>
        <end position="177"/>
    </location>
</feature>
<evidence type="ECO:0000256" key="4">
    <source>
        <dbReference type="ARBA" id="ARBA00022692"/>
    </source>
</evidence>
<dbReference type="SMART" id="SM00014">
    <property type="entry name" value="acidPPc"/>
    <property type="match status" value="1"/>
</dbReference>
<proteinExistence type="predicted"/>
<comment type="caution">
    <text evidence="12">The sequence shown here is derived from an EMBL/GenBank/DDBJ whole genome shotgun (WGS) entry which is preliminary data.</text>
</comment>
<evidence type="ECO:0000256" key="6">
    <source>
        <dbReference type="ARBA" id="ARBA00022989"/>
    </source>
</evidence>
<dbReference type="GO" id="GO:0050380">
    <property type="term" value="F:undecaprenyl-diphosphatase activity"/>
    <property type="evidence" value="ECO:0007669"/>
    <property type="project" value="UniProtKB-EC"/>
</dbReference>
<comment type="subcellular location">
    <subcellularLocation>
        <location evidence="1">Cell membrane</location>
        <topology evidence="1">Multi-pass membrane protein</topology>
    </subcellularLocation>
</comment>
<organism evidence="12 13">
    <name type="scientific">Amphritea balenae</name>
    <dbReference type="NCBI Taxonomy" id="452629"/>
    <lineage>
        <taxon>Bacteria</taxon>
        <taxon>Pseudomonadati</taxon>
        <taxon>Pseudomonadota</taxon>
        <taxon>Gammaproteobacteria</taxon>
        <taxon>Oceanospirillales</taxon>
        <taxon>Oceanospirillaceae</taxon>
        <taxon>Amphritea</taxon>
    </lineage>
</organism>
<evidence type="ECO:0000256" key="7">
    <source>
        <dbReference type="ARBA" id="ARBA00023136"/>
    </source>
</evidence>
<evidence type="ECO:0000256" key="9">
    <source>
        <dbReference type="ARBA" id="ARBA00047594"/>
    </source>
</evidence>
<dbReference type="PANTHER" id="PTHR14969:SF62">
    <property type="entry name" value="DECAPRENYLPHOSPHORYL-5-PHOSPHORIBOSE PHOSPHATASE RV3807C-RELATED"/>
    <property type="match status" value="1"/>
</dbReference>
<protein>
    <recommendedName>
        <fullName evidence="2">undecaprenyl-diphosphate phosphatase</fullName>
        <ecNumber evidence="2">3.6.1.27</ecNumber>
    </recommendedName>
    <alternativeName>
        <fullName evidence="8">Undecaprenyl pyrophosphate phosphatase</fullName>
    </alternativeName>
</protein>
<evidence type="ECO:0000256" key="8">
    <source>
        <dbReference type="ARBA" id="ARBA00032707"/>
    </source>
</evidence>
<comment type="catalytic activity">
    <reaction evidence="9">
        <text>di-trans,octa-cis-undecaprenyl diphosphate + H2O = di-trans,octa-cis-undecaprenyl phosphate + phosphate + H(+)</text>
        <dbReference type="Rhea" id="RHEA:28094"/>
        <dbReference type="ChEBI" id="CHEBI:15377"/>
        <dbReference type="ChEBI" id="CHEBI:15378"/>
        <dbReference type="ChEBI" id="CHEBI:43474"/>
        <dbReference type="ChEBI" id="CHEBI:58405"/>
        <dbReference type="ChEBI" id="CHEBI:60392"/>
        <dbReference type="EC" id="3.6.1.27"/>
    </reaction>
</comment>
<feature type="domain" description="Phosphatidic acid phosphatase type 2/haloperoxidase" evidence="11">
    <location>
        <begin position="62"/>
        <end position="171"/>
    </location>
</feature>
<keyword evidence="5" id="KW-0378">Hydrolase</keyword>
<dbReference type="Gene3D" id="1.20.144.10">
    <property type="entry name" value="Phosphatidic acid phosphatase type 2/haloperoxidase"/>
    <property type="match status" value="1"/>
</dbReference>
<keyword evidence="3" id="KW-1003">Cell membrane</keyword>
<dbReference type="OrthoDB" id="9780507at2"/>
<evidence type="ECO:0000259" key="11">
    <source>
        <dbReference type="SMART" id="SM00014"/>
    </source>
</evidence>
<evidence type="ECO:0000256" key="1">
    <source>
        <dbReference type="ARBA" id="ARBA00004651"/>
    </source>
</evidence>
<dbReference type="InterPro" id="IPR000326">
    <property type="entry name" value="PAP2/HPO"/>
</dbReference>
<dbReference type="AlphaFoldDB" id="A0A3P1SKR6"/>
<evidence type="ECO:0000256" key="5">
    <source>
        <dbReference type="ARBA" id="ARBA00022801"/>
    </source>
</evidence>
<dbReference type="Pfam" id="PF01569">
    <property type="entry name" value="PAP2"/>
    <property type="match status" value="1"/>
</dbReference>
<evidence type="ECO:0000313" key="12">
    <source>
        <dbReference type="EMBL" id="RRC97509.1"/>
    </source>
</evidence>
<dbReference type="InterPro" id="IPR036938">
    <property type="entry name" value="PAP2/HPO_sf"/>
</dbReference>
<dbReference type="GO" id="GO:0005886">
    <property type="term" value="C:plasma membrane"/>
    <property type="evidence" value="ECO:0007669"/>
    <property type="project" value="UniProtKB-SubCell"/>
</dbReference>
<evidence type="ECO:0000256" key="2">
    <source>
        <dbReference type="ARBA" id="ARBA00012374"/>
    </source>
</evidence>
<sequence>MSVLQQRFIAFDVSLYYWCFGARHWPLASTVSRSLSKLGDGSLYLIIGLLLAWLEPVHGINFLLTGLLAFAIELPVYLFLKQTIKRDRPCDRFNDITPQIIPADKFSLPSGHSAAAFVFATLIGFYYPDLMLLAYAVAGLIGLSRVFLGVHYPTDIIAGSVLGVGAGLLGLVLNSFLI</sequence>
<evidence type="ECO:0000256" key="10">
    <source>
        <dbReference type="SAM" id="Phobius"/>
    </source>
</evidence>
<feature type="transmembrane region" description="Helical" evidence="10">
    <location>
        <begin position="60"/>
        <end position="80"/>
    </location>
</feature>
<feature type="transmembrane region" description="Helical" evidence="10">
    <location>
        <begin position="114"/>
        <end position="136"/>
    </location>
</feature>
<keyword evidence="6 10" id="KW-1133">Transmembrane helix</keyword>
<accession>A0A3P1SKR6</accession>
<keyword evidence="4 10" id="KW-0812">Transmembrane</keyword>
<reference evidence="12 13" key="1">
    <citation type="submission" date="2018-11" db="EMBL/GenBank/DDBJ databases">
        <title>The draft genome sequence of Amphritea balenae JAMM 1525T.</title>
        <authorList>
            <person name="Fang Z."/>
            <person name="Zhang Y."/>
            <person name="Han X."/>
        </authorList>
    </citation>
    <scope>NUCLEOTIDE SEQUENCE [LARGE SCALE GENOMIC DNA]</scope>
    <source>
        <strain evidence="12 13">JAMM 1525</strain>
    </source>
</reference>
<dbReference type="EMBL" id="RQXV01000011">
    <property type="protein sequence ID" value="RRC97509.1"/>
    <property type="molecule type" value="Genomic_DNA"/>
</dbReference>
<dbReference type="EC" id="3.6.1.27" evidence="2"/>
<evidence type="ECO:0000313" key="13">
    <source>
        <dbReference type="Proteomes" id="UP000267535"/>
    </source>
</evidence>
<dbReference type="Proteomes" id="UP000267535">
    <property type="component" value="Unassembled WGS sequence"/>
</dbReference>
<keyword evidence="7 10" id="KW-0472">Membrane</keyword>
<name>A0A3P1SKR6_9GAMM</name>
<dbReference type="SUPFAM" id="SSF48317">
    <property type="entry name" value="Acid phosphatase/Vanadium-dependent haloperoxidase"/>
    <property type="match status" value="1"/>
</dbReference>
<keyword evidence="13" id="KW-1185">Reference proteome</keyword>
<evidence type="ECO:0000256" key="3">
    <source>
        <dbReference type="ARBA" id="ARBA00022475"/>
    </source>
</evidence>
<dbReference type="PANTHER" id="PTHR14969">
    <property type="entry name" value="SPHINGOSINE-1-PHOSPHATE PHOSPHOHYDROLASE"/>
    <property type="match status" value="1"/>
</dbReference>
<dbReference type="RefSeq" id="WP_124927348.1">
    <property type="nucleotide sequence ID" value="NZ_BMOH01000004.1"/>
</dbReference>
<gene>
    <name evidence="12" type="ORF">EHS89_16875</name>
</gene>